<name>A0AAN7RCY7_TRANT</name>
<evidence type="ECO:0000313" key="3">
    <source>
        <dbReference type="Proteomes" id="UP001346149"/>
    </source>
</evidence>
<protein>
    <submittedName>
        <fullName evidence="2">Uncharacterized protein</fullName>
    </submittedName>
</protein>
<evidence type="ECO:0000256" key="1">
    <source>
        <dbReference type="SAM" id="MobiDB-lite"/>
    </source>
</evidence>
<dbReference type="EMBL" id="JAXQNO010000006">
    <property type="protein sequence ID" value="KAK4797030.1"/>
    <property type="molecule type" value="Genomic_DNA"/>
</dbReference>
<dbReference type="Proteomes" id="UP001346149">
    <property type="component" value="Unassembled WGS sequence"/>
</dbReference>
<evidence type="ECO:0000313" key="2">
    <source>
        <dbReference type="EMBL" id="KAK4797030.1"/>
    </source>
</evidence>
<accession>A0AAN7RCY7</accession>
<keyword evidence="3" id="KW-1185">Reference proteome</keyword>
<sequence length="86" mass="9920">MQIEALHTALPLPSLSTVKEKKTLKKWASDMENKRTEKTDSKAPLLIKRSKVGNSDMAEETSWKKTWGKDVGDEESDIYSSEWYMR</sequence>
<reference evidence="2 3" key="1">
    <citation type="journal article" date="2023" name="Hortic Res">
        <title>Pangenome of water caltrop reveals structural variations and asymmetric subgenome divergence after allopolyploidization.</title>
        <authorList>
            <person name="Zhang X."/>
            <person name="Chen Y."/>
            <person name="Wang L."/>
            <person name="Yuan Y."/>
            <person name="Fang M."/>
            <person name="Shi L."/>
            <person name="Lu R."/>
            <person name="Comes H.P."/>
            <person name="Ma Y."/>
            <person name="Chen Y."/>
            <person name="Huang G."/>
            <person name="Zhou Y."/>
            <person name="Zheng Z."/>
            <person name="Qiu Y."/>
        </authorList>
    </citation>
    <scope>NUCLEOTIDE SEQUENCE [LARGE SCALE GENOMIC DNA]</scope>
    <source>
        <strain evidence="2">F231</strain>
    </source>
</reference>
<feature type="compositionally biased region" description="Basic and acidic residues" evidence="1">
    <location>
        <begin position="27"/>
        <end position="41"/>
    </location>
</feature>
<comment type="caution">
    <text evidence="2">The sequence shown here is derived from an EMBL/GenBank/DDBJ whole genome shotgun (WGS) entry which is preliminary data.</text>
</comment>
<dbReference type="AlphaFoldDB" id="A0AAN7RCY7"/>
<gene>
    <name evidence="2" type="ORF">SAY86_029356</name>
</gene>
<proteinExistence type="predicted"/>
<organism evidence="2 3">
    <name type="scientific">Trapa natans</name>
    <name type="common">Water chestnut</name>
    <dbReference type="NCBI Taxonomy" id="22666"/>
    <lineage>
        <taxon>Eukaryota</taxon>
        <taxon>Viridiplantae</taxon>
        <taxon>Streptophyta</taxon>
        <taxon>Embryophyta</taxon>
        <taxon>Tracheophyta</taxon>
        <taxon>Spermatophyta</taxon>
        <taxon>Magnoliopsida</taxon>
        <taxon>eudicotyledons</taxon>
        <taxon>Gunneridae</taxon>
        <taxon>Pentapetalae</taxon>
        <taxon>rosids</taxon>
        <taxon>malvids</taxon>
        <taxon>Myrtales</taxon>
        <taxon>Lythraceae</taxon>
        <taxon>Trapa</taxon>
    </lineage>
</organism>
<feature type="region of interest" description="Disordered" evidence="1">
    <location>
        <begin position="27"/>
        <end position="51"/>
    </location>
</feature>